<dbReference type="Pfam" id="PF14214">
    <property type="entry name" value="Helitron_like_N"/>
    <property type="match status" value="1"/>
</dbReference>
<dbReference type="OrthoDB" id="2272314at2759"/>
<dbReference type="AlphaFoldDB" id="F8NF86"/>
<name>F8NF86_SERL9</name>
<dbReference type="InterPro" id="IPR025476">
    <property type="entry name" value="Helitron_helicase-like"/>
</dbReference>
<dbReference type="PANTHER" id="PTHR45786">
    <property type="entry name" value="DNA BINDING PROTEIN-LIKE"/>
    <property type="match status" value="1"/>
</dbReference>
<feature type="domain" description="Helitron helicase-like" evidence="1">
    <location>
        <begin position="286"/>
        <end position="481"/>
    </location>
</feature>
<dbReference type="RefSeq" id="XP_007312684.1">
    <property type="nucleotide sequence ID" value="XM_007312622.1"/>
</dbReference>
<dbReference type="HOGENOM" id="CLU_001324_5_7_1"/>
<protein>
    <recommendedName>
        <fullName evidence="1">Helitron helicase-like domain-containing protein</fullName>
    </recommendedName>
</protein>
<organism>
    <name type="scientific">Serpula lacrymans var. lacrymans (strain S7.9)</name>
    <name type="common">Dry rot fungus</name>
    <dbReference type="NCBI Taxonomy" id="578457"/>
    <lineage>
        <taxon>Eukaryota</taxon>
        <taxon>Fungi</taxon>
        <taxon>Dikarya</taxon>
        <taxon>Basidiomycota</taxon>
        <taxon>Agaricomycotina</taxon>
        <taxon>Agaricomycetes</taxon>
        <taxon>Agaricomycetidae</taxon>
        <taxon>Boletales</taxon>
        <taxon>Coniophorineae</taxon>
        <taxon>Serpulaceae</taxon>
        <taxon>Serpula</taxon>
    </lineage>
</organism>
<dbReference type="PANTHER" id="PTHR45786:SF74">
    <property type="entry name" value="ATP-DEPENDENT DNA HELICASE"/>
    <property type="match status" value="1"/>
</dbReference>
<reference evidence="2" key="1">
    <citation type="submission" date="2011-04" db="EMBL/GenBank/DDBJ databases">
        <title>Evolution of plant cell wall degrading machinery underlies the functional diversity of forest fungi.</title>
        <authorList>
            <consortium name="US DOE Joint Genome Institute (JGI-PGF)"/>
            <person name="Eastwood D.C."/>
            <person name="Floudas D."/>
            <person name="Binder M."/>
            <person name="Majcherczyk A."/>
            <person name="Schneider P."/>
            <person name="Aerts A."/>
            <person name="Asiegbu F.O."/>
            <person name="Baker S.E."/>
            <person name="Barry K."/>
            <person name="Bendiksby M."/>
            <person name="Blumentritt M."/>
            <person name="Coutinho P.M."/>
            <person name="Cullen D."/>
            <person name="Cullen D."/>
            <person name="Gathman A."/>
            <person name="Goodell B."/>
            <person name="Henrissat B."/>
            <person name="Ihrmark K."/>
            <person name="Kauserud H."/>
            <person name="Kohler A."/>
            <person name="LaButti K."/>
            <person name="Lapidus A."/>
            <person name="Lavin J.L."/>
            <person name="Lee Y.-H."/>
            <person name="Lindquist E."/>
            <person name="Lilly W."/>
            <person name="Lucas S."/>
            <person name="Morin E."/>
            <person name="Murat C."/>
            <person name="Oguiza J.A."/>
            <person name="Park J."/>
            <person name="Pisabarro A.G."/>
            <person name="Riley R."/>
            <person name="Rosling A."/>
            <person name="Salamov A."/>
            <person name="Schmidt O."/>
            <person name="Schmutz J."/>
            <person name="Skrede I."/>
            <person name="Stenlid J."/>
            <person name="Wiebenga A."/>
            <person name="Xie X."/>
            <person name="Kues U."/>
            <person name="Hibbett D.S."/>
            <person name="Hoffmeister D."/>
            <person name="Hogberg N."/>
            <person name="Martin F."/>
            <person name="Grigoriev I.V."/>
            <person name="Watkinson S.C."/>
        </authorList>
    </citation>
    <scope>NUCLEOTIDE SEQUENCE</scope>
    <source>
        <strain evidence="2">S7.9</strain>
    </source>
</reference>
<proteinExistence type="predicted"/>
<dbReference type="GeneID" id="18814004"/>
<gene>
    <name evidence="2" type="ORF">SERLADRAFT_432435</name>
</gene>
<accession>F8NF86</accession>
<dbReference type="Proteomes" id="UP000008064">
    <property type="component" value="Unassembled WGS sequence"/>
</dbReference>
<sequence>MDVECHNCGVLHWDTERLTSSSRIHLKFGVYCLQGQVRLDHFQEAPAALRHLFRGVDITAREFRDKVRSYNNAFAFTSLGVNIDLAVTSAAGPYSFRIHGGLHHSISAFHPPEGETPSFGQLYIHHPQTALSLRNENTQGHGTTPATMLEIQNTLKQFNPFIPLYKQAYQIIMEKPEAERAKITAHIALDQTLDQHCYNLSTADEVAAVIPGDGEQDVDEHRDIVLRLKFDHGGGLKHISHLRPLYSPLHYILLFPFGEQGWHRTIRSIQNADGNICSEYVSQRCYYAYYLHPRGANQSNLFYGGKLLQEYCVDAWASTAGSELKWVRHHQKDIRANLYQGVKDAMDRNDGKIDLGQQGQNIVLPSSHSGSTRHMYQLFQDSMAICRHCHKPDIFLTMTANTNWPEIQEAYNNAGEVDDDPNMPTRKQTAADRPDIFARVFYQKKKALLKEVKDGIFGKTSGSVYTVEYQKQGFSHMHLLIFLEDQYKICDGTCNNQELFTPAHTGTH</sequence>
<evidence type="ECO:0000313" key="2">
    <source>
        <dbReference type="EMBL" id="EGO30800.1"/>
    </source>
</evidence>
<dbReference type="EMBL" id="GL945428">
    <property type="protein sequence ID" value="EGO30800.1"/>
    <property type="molecule type" value="Genomic_DNA"/>
</dbReference>
<dbReference type="KEGG" id="sla:SERLADRAFT_432435"/>
<evidence type="ECO:0000259" key="1">
    <source>
        <dbReference type="Pfam" id="PF14214"/>
    </source>
</evidence>